<gene>
    <name evidence="3" type="ORF">OMP40_35160</name>
</gene>
<evidence type="ECO:0000259" key="1">
    <source>
        <dbReference type="Pfam" id="PF14498"/>
    </source>
</evidence>
<name>A0A9X4KZT3_9BACL</name>
<dbReference type="Proteomes" id="UP001153404">
    <property type="component" value="Unassembled WGS sequence"/>
</dbReference>
<dbReference type="InterPro" id="IPR027414">
    <property type="entry name" value="GH95_N_dom"/>
</dbReference>
<reference evidence="3" key="1">
    <citation type="submission" date="2022-10" db="EMBL/GenBank/DDBJ databases">
        <title>Comparative genomic analysis of Cohnella hashimotonis sp. nov., isolated from the International Space Station.</title>
        <authorList>
            <person name="Simpson A."/>
            <person name="Venkateswaran K."/>
        </authorList>
    </citation>
    <scope>NUCLEOTIDE SEQUENCE</scope>
    <source>
        <strain evidence="3">DSM 28161</strain>
    </source>
</reference>
<proteinExistence type="predicted"/>
<dbReference type="Pfam" id="PF22124">
    <property type="entry name" value="Glyco_hydro_95_cat"/>
    <property type="match status" value="1"/>
</dbReference>
<keyword evidence="3" id="KW-0378">Hydrolase</keyword>
<feature type="domain" description="Glycosyl hydrolase family 95 N-terminal" evidence="1">
    <location>
        <begin position="11"/>
        <end position="161"/>
    </location>
</feature>
<sequence length="499" mass="55315">MTAKHQMTMLTPAVSWRDGLPCGNGALCASVYGNISPETIQFNHDSLWYEATQSPLPDVSDTLAEARRLALAGRFAEANRQMTEALSERGFVSGLPILHPAFDLKIVMHQKQGFAAYRRTLDFETGQATVTWKDGDVDKRRDFFISHTDDVAVLRIQSGDRSVDAGFQLCEHNLSDSVQMDGVPKTPPLEFKSEVRGDKLVLRVNGSMGGEYGAVLRTVCGAGERRFARELSWTEQLSSLNVMWNLPIESHETEKIVGAAEIVAIVGVYVNTDDPEREIEALCRRLDALPADYDTLFERHAVVHREKFLRCEFVLGDVAAKDAAEAAPAPNEMLLLEAYQGVAPLKLVERMFDMGRYLLIACSTGDCLPPTLQGTWNGDYYPPWNSFYVHNENTQMYYWQALAGSLPEVTGAMFGYFEDRIADYRENARKLFGCRGIFIPLTAAADTGLIRDGQPHVLHFIGVAPLDCTTFLRLLPVHAGRSLPTGPSRSVHAGGRPVL</sequence>
<comment type="caution">
    <text evidence="3">The sequence shown here is derived from an EMBL/GenBank/DDBJ whole genome shotgun (WGS) entry which is preliminary data.</text>
</comment>
<organism evidence="3 4">
    <name type="scientific">Cohnella rhizosphaerae</name>
    <dbReference type="NCBI Taxonomy" id="1457232"/>
    <lineage>
        <taxon>Bacteria</taxon>
        <taxon>Bacillati</taxon>
        <taxon>Bacillota</taxon>
        <taxon>Bacilli</taxon>
        <taxon>Bacillales</taxon>
        <taxon>Paenibacillaceae</taxon>
        <taxon>Cohnella</taxon>
    </lineage>
</organism>
<evidence type="ECO:0000259" key="2">
    <source>
        <dbReference type="Pfam" id="PF22124"/>
    </source>
</evidence>
<dbReference type="GO" id="GO:0005975">
    <property type="term" value="P:carbohydrate metabolic process"/>
    <property type="evidence" value="ECO:0007669"/>
    <property type="project" value="InterPro"/>
</dbReference>
<protein>
    <submittedName>
        <fullName evidence="3">Glycoside hydrolase family 95 protein</fullName>
    </submittedName>
</protein>
<dbReference type="SUPFAM" id="SSF48208">
    <property type="entry name" value="Six-hairpin glycosidases"/>
    <property type="match status" value="1"/>
</dbReference>
<evidence type="ECO:0000313" key="4">
    <source>
        <dbReference type="Proteomes" id="UP001153404"/>
    </source>
</evidence>
<dbReference type="AlphaFoldDB" id="A0A9X4KZT3"/>
<keyword evidence="4" id="KW-1185">Reference proteome</keyword>
<dbReference type="Pfam" id="PF14498">
    <property type="entry name" value="Glyco_hyd_65N_2"/>
    <property type="match status" value="1"/>
</dbReference>
<dbReference type="RefSeq" id="WP_277538458.1">
    <property type="nucleotide sequence ID" value="NZ_JAPDIA010000009.1"/>
</dbReference>
<accession>A0A9X4KZT3</accession>
<dbReference type="InterPro" id="IPR054363">
    <property type="entry name" value="GH95_cat"/>
</dbReference>
<dbReference type="Gene3D" id="2.70.98.50">
    <property type="entry name" value="putative glycoside hydrolase family protein from bacillus halodurans"/>
    <property type="match status" value="1"/>
</dbReference>
<evidence type="ECO:0000313" key="3">
    <source>
        <dbReference type="EMBL" id="MDG0813947.1"/>
    </source>
</evidence>
<dbReference type="PANTHER" id="PTHR31084:SF0">
    <property type="entry name" value="ALPHA-L-FUCOSIDASE 2"/>
    <property type="match status" value="1"/>
</dbReference>
<dbReference type="InterPro" id="IPR008928">
    <property type="entry name" value="6-hairpin_glycosidase_sf"/>
</dbReference>
<dbReference type="PANTHER" id="PTHR31084">
    <property type="entry name" value="ALPHA-L-FUCOSIDASE 2"/>
    <property type="match status" value="1"/>
</dbReference>
<feature type="domain" description="Glycosyl hydrolase family 95 catalytic" evidence="2">
    <location>
        <begin position="293"/>
        <end position="439"/>
    </location>
</feature>
<dbReference type="GO" id="GO:0004560">
    <property type="term" value="F:alpha-L-fucosidase activity"/>
    <property type="evidence" value="ECO:0007669"/>
    <property type="project" value="TreeGrafter"/>
</dbReference>
<dbReference type="EMBL" id="JAPDIA010000009">
    <property type="protein sequence ID" value="MDG0813947.1"/>
    <property type="molecule type" value="Genomic_DNA"/>
</dbReference>